<dbReference type="AlphaFoldDB" id="A0A318KTF5"/>
<evidence type="ECO:0000313" key="3">
    <source>
        <dbReference type="Proteomes" id="UP000247612"/>
    </source>
</evidence>
<keyword evidence="3" id="KW-1185">Reference proteome</keyword>
<dbReference type="EMBL" id="QJKH01000006">
    <property type="protein sequence ID" value="PXX78985.1"/>
    <property type="molecule type" value="Genomic_DNA"/>
</dbReference>
<dbReference type="RefSeq" id="WP_022937474.1">
    <property type="nucleotide sequence ID" value="NZ_CABKRQ010000003.1"/>
</dbReference>
<evidence type="ECO:0000313" key="2">
    <source>
        <dbReference type="EMBL" id="PXX78985.1"/>
    </source>
</evidence>
<protein>
    <recommendedName>
        <fullName evidence="1">DUF6630 domain-containing protein</fullName>
    </recommendedName>
</protein>
<reference evidence="2 3" key="1">
    <citation type="submission" date="2018-05" db="EMBL/GenBank/DDBJ databases">
        <title>Genomic Encyclopedia of Type Strains, Phase IV (KMG-IV): sequencing the most valuable type-strain genomes for metagenomic binning, comparative biology and taxonomic classification.</title>
        <authorList>
            <person name="Goeker M."/>
        </authorList>
    </citation>
    <scope>NUCLEOTIDE SEQUENCE [LARGE SCALE GENOMIC DNA]</scope>
    <source>
        <strain evidence="2 3">JC118</strain>
    </source>
</reference>
<organism evidence="2 3">
    <name type="scientific">Dielma fastidiosa</name>
    <dbReference type="NCBI Taxonomy" id="1034346"/>
    <lineage>
        <taxon>Bacteria</taxon>
        <taxon>Bacillati</taxon>
        <taxon>Bacillota</taxon>
        <taxon>Erysipelotrichia</taxon>
        <taxon>Erysipelotrichales</taxon>
        <taxon>Erysipelotrichaceae</taxon>
        <taxon>Dielma</taxon>
    </lineage>
</organism>
<name>A0A318KTF5_9FIRM</name>
<dbReference type="InterPro" id="IPR046582">
    <property type="entry name" value="DUF6630"/>
</dbReference>
<dbReference type="Pfam" id="PF20335">
    <property type="entry name" value="DUF6630"/>
    <property type="match status" value="1"/>
</dbReference>
<proteinExistence type="predicted"/>
<gene>
    <name evidence="2" type="ORF">DES51_106103</name>
</gene>
<feature type="domain" description="DUF6630" evidence="1">
    <location>
        <begin position="14"/>
        <end position="166"/>
    </location>
</feature>
<accession>A0A318KTF5</accession>
<dbReference type="STRING" id="1034346.GCA_000313565_01158"/>
<dbReference type="Proteomes" id="UP000247612">
    <property type="component" value="Unassembled WGS sequence"/>
</dbReference>
<dbReference type="OrthoDB" id="9867740at2"/>
<comment type="caution">
    <text evidence="2">The sequence shown here is derived from an EMBL/GenBank/DDBJ whole genome shotgun (WGS) entry which is preliminary data.</text>
</comment>
<sequence length="281" mass="31845">MDWNEEAKKLEVYQEAFKLFNGIQNNAAELLMECQMNYAGFLDNHPEFKPCFAYAGANMFVGLYQHFLESAGYVATIDWKATAGLCVYALARCGLPEAEYRKLDLDALAPYDTQAILARIGLQLTDSDVRLFQIAPEFDDVFVAGIAPANVIPSLIQTAGKAGVHIVCIDQAYINEKKIDLNQVCDKADRLGIDAIYQKEENNEKHYLFSDVRYSETGRIQFEKTPFGERLSPEWLHAVLAEQPELLKAYHEGKTEVVLSVVYDPNEKPLIFNDPYSRFHQ</sequence>
<evidence type="ECO:0000259" key="1">
    <source>
        <dbReference type="Pfam" id="PF20335"/>
    </source>
</evidence>